<dbReference type="GO" id="GO:0009432">
    <property type="term" value="P:SOS response"/>
    <property type="evidence" value="ECO:0007669"/>
    <property type="project" value="UniProtKB-UniRule"/>
</dbReference>
<dbReference type="Pfam" id="PF21096">
    <property type="entry name" value="RecA_C"/>
    <property type="match status" value="1"/>
</dbReference>
<name>A0A7S6WQX2_9SPIR</name>
<dbReference type="GO" id="GO:0005829">
    <property type="term" value="C:cytosol"/>
    <property type="evidence" value="ECO:0007669"/>
    <property type="project" value="TreeGrafter"/>
</dbReference>
<evidence type="ECO:0000256" key="7">
    <source>
        <dbReference type="ARBA" id="ARBA00023172"/>
    </source>
</evidence>
<evidence type="ECO:0000256" key="12">
    <source>
        <dbReference type="RuleBase" id="RU004527"/>
    </source>
</evidence>
<keyword evidence="5 10" id="KW-0067">ATP-binding</keyword>
<dbReference type="SMART" id="SM00382">
    <property type="entry name" value="AAA"/>
    <property type="match status" value="1"/>
</dbReference>
<dbReference type="InterPro" id="IPR049261">
    <property type="entry name" value="RecA-like_C"/>
</dbReference>
<protein>
    <recommendedName>
        <fullName evidence="2 10">Protein RecA</fullName>
    </recommendedName>
    <alternativeName>
        <fullName evidence="10 11">Recombinase A</fullName>
    </alternativeName>
</protein>
<dbReference type="GO" id="GO:0006310">
    <property type="term" value="P:DNA recombination"/>
    <property type="evidence" value="ECO:0007669"/>
    <property type="project" value="UniProtKB-UniRule"/>
</dbReference>
<feature type="compositionally biased region" description="Basic and acidic residues" evidence="13">
    <location>
        <begin position="353"/>
        <end position="362"/>
    </location>
</feature>
<feature type="region of interest" description="Disordered" evidence="13">
    <location>
        <begin position="352"/>
        <end position="408"/>
    </location>
</feature>
<keyword evidence="4 10" id="KW-0227">DNA damage</keyword>
<dbReference type="SUPFAM" id="SSF54752">
    <property type="entry name" value="RecA protein, C-terminal domain"/>
    <property type="match status" value="1"/>
</dbReference>
<dbReference type="PRINTS" id="PR00142">
    <property type="entry name" value="RECA"/>
</dbReference>
<evidence type="ECO:0000256" key="2">
    <source>
        <dbReference type="ARBA" id="ARBA00015553"/>
    </source>
</evidence>
<evidence type="ECO:0000313" key="17">
    <source>
        <dbReference type="Proteomes" id="UP000593915"/>
    </source>
</evidence>
<organism evidence="16 17">
    <name type="scientific">Treponema pedis</name>
    <dbReference type="NCBI Taxonomy" id="409322"/>
    <lineage>
        <taxon>Bacteria</taxon>
        <taxon>Pseudomonadati</taxon>
        <taxon>Spirochaetota</taxon>
        <taxon>Spirochaetia</taxon>
        <taxon>Spirochaetales</taxon>
        <taxon>Treponemataceae</taxon>
        <taxon>Treponema</taxon>
    </lineage>
</organism>
<evidence type="ECO:0000259" key="15">
    <source>
        <dbReference type="PROSITE" id="PS50163"/>
    </source>
</evidence>
<feature type="compositionally biased region" description="Low complexity" evidence="13">
    <location>
        <begin position="363"/>
        <end position="376"/>
    </location>
</feature>
<feature type="binding site" evidence="10">
    <location>
        <begin position="78"/>
        <end position="85"/>
    </location>
    <ligand>
        <name>ATP</name>
        <dbReference type="ChEBI" id="CHEBI:30616"/>
    </ligand>
</feature>
<keyword evidence="3 10" id="KW-0547">Nucleotide-binding</keyword>
<dbReference type="PROSITE" id="PS00321">
    <property type="entry name" value="RECA_1"/>
    <property type="match status" value="1"/>
</dbReference>
<evidence type="ECO:0000256" key="10">
    <source>
        <dbReference type="HAMAP-Rule" id="MF_00268"/>
    </source>
</evidence>
<comment type="similarity">
    <text evidence="1 10 12">Belongs to the RecA family.</text>
</comment>
<dbReference type="InterPro" id="IPR003593">
    <property type="entry name" value="AAA+_ATPase"/>
</dbReference>
<dbReference type="Gene3D" id="3.40.50.300">
    <property type="entry name" value="P-loop containing nucleotide triphosphate hydrolases"/>
    <property type="match status" value="1"/>
</dbReference>
<keyword evidence="10" id="KW-0963">Cytoplasm</keyword>
<dbReference type="InterPro" id="IPR023400">
    <property type="entry name" value="RecA_C_sf"/>
</dbReference>
<comment type="subcellular location">
    <subcellularLocation>
        <location evidence="10">Cytoplasm</location>
    </subcellularLocation>
</comment>
<evidence type="ECO:0000313" key="16">
    <source>
        <dbReference type="EMBL" id="QOW61142.1"/>
    </source>
</evidence>
<dbReference type="PROSITE" id="PS50163">
    <property type="entry name" value="RECA_3"/>
    <property type="match status" value="1"/>
</dbReference>
<evidence type="ECO:0000256" key="1">
    <source>
        <dbReference type="ARBA" id="ARBA00009391"/>
    </source>
</evidence>
<dbReference type="InterPro" id="IPR027417">
    <property type="entry name" value="P-loop_NTPase"/>
</dbReference>
<keyword evidence="8 10" id="KW-0234">DNA repair</keyword>
<dbReference type="PANTHER" id="PTHR45900">
    <property type="entry name" value="RECA"/>
    <property type="match status" value="1"/>
</dbReference>
<feature type="domain" description="RecA family profile 1" evidence="14">
    <location>
        <begin position="48"/>
        <end position="207"/>
    </location>
</feature>
<dbReference type="GO" id="GO:0140664">
    <property type="term" value="F:ATP-dependent DNA damage sensor activity"/>
    <property type="evidence" value="ECO:0007669"/>
    <property type="project" value="InterPro"/>
</dbReference>
<evidence type="ECO:0000256" key="4">
    <source>
        <dbReference type="ARBA" id="ARBA00022763"/>
    </source>
</evidence>
<comment type="function">
    <text evidence="10">Can catalyze the hydrolysis of ATP in the presence of single-stranded DNA, the ATP-dependent uptake of single-stranded DNA by duplex DNA, and the ATP-dependent hybridization of homologous single-stranded DNAs. It interacts with LexA causing its activation and leading to its autocatalytic cleavage.</text>
</comment>
<evidence type="ECO:0000256" key="5">
    <source>
        <dbReference type="ARBA" id="ARBA00022840"/>
    </source>
</evidence>
<dbReference type="FunFam" id="3.40.50.300:FF:000087">
    <property type="entry name" value="Recombinase RecA"/>
    <property type="match status" value="1"/>
</dbReference>
<proteinExistence type="inferred from homology"/>
<dbReference type="InterPro" id="IPR020588">
    <property type="entry name" value="RecA_ATP-bd"/>
</dbReference>
<dbReference type="CDD" id="cd00983">
    <property type="entry name" value="RecA"/>
    <property type="match status" value="1"/>
</dbReference>
<dbReference type="HAMAP" id="MF_00268">
    <property type="entry name" value="RecA"/>
    <property type="match status" value="1"/>
</dbReference>
<keyword evidence="9 10" id="KW-0742">SOS response</keyword>
<dbReference type="PANTHER" id="PTHR45900:SF1">
    <property type="entry name" value="MITOCHONDRIAL DNA REPAIR PROTEIN RECA HOMOLOG-RELATED"/>
    <property type="match status" value="1"/>
</dbReference>
<keyword evidence="6 10" id="KW-0238">DNA-binding</keyword>
<evidence type="ECO:0000259" key="14">
    <source>
        <dbReference type="PROSITE" id="PS50162"/>
    </source>
</evidence>
<dbReference type="GO" id="GO:0003684">
    <property type="term" value="F:damaged DNA binding"/>
    <property type="evidence" value="ECO:0007669"/>
    <property type="project" value="UniProtKB-UniRule"/>
</dbReference>
<evidence type="ECO:0000256" key="11">
    <source>
        <dbReference type="RuleBase" id="RU000526"/>
    </source>
</evidence>
<dbReference type="Pfam" id="PF00154">
    <property type="entry name" value="RecA_N"/>
    <property type="match status" value="1"/>
</dbReference>
<evidence type="ECO:0000256" key="8">
    <source>
        <dbReference type="ARBA" id="ARBA00023204"/>
    </source>
</evidence>
<evidence type="ECO:0000256" key="6">
    <source>
        <dbReference type="ARBA" id="ARBA00023125"/>
    </source>
</evidence>
<accession>A0A7S6WQX2</accession>
<feature type="compositionally biased region" description="Basic and acidic residues" evidence="13">
    <location>
        <begin position="378"/>
        <end position="391"/>
    </location>
</feature>
<dbReference type="GO" id="GO:0006281">
    <property type="term" value="P:DNA repair"/>
    <property type="evidence" value="ECO:0007669"/>
    <property type="project" value="UniProtKB-UniRule"/>
</dbReference>
<reference evidence="16 17" key="1">
    <citation type="submission" date="2020-09" db="EMBL/GenBank/DDBJ databases">
        <title>Characterization of Treponema spp. from bovine digital dermatitis in Korea.</title>
        <authorList>
            <person name="Espiritu H.M."/>
            <person name="Cho Y.I."/>
            <person name="Mamuad L."/>
        </authorList>
    </citation>
    <scope>NUCLEOTIDE SEQUENCE [LARGE SCALE GENOMIC DNA]</scope>
    <source>
        <strain evidence="16 17">KS1</strain>
    </source>
</reference>
<dbReference type="InterPro" id="IPR020587">
    <property type="entry name" value="RecA_monomer-monomer_interface"/>
</dbReference>
<sequence>MAKTRNEMPADANTEDKLKALEAARLQIEKQFGQGSLMKLGSNPAIGNIDSIPSGSILLDEALGIGGYPRGRIIEIFGPESSGKTTIALHAVAEAQKQKGIAAFIDAEHALDPQYAKALGVNIDELWVSQPDTGEQALEIAESLVRSGAVDIIVIDSVAALTPQAEIEGEMGDSHMGLQARLMSQALRKLTAIISKSKCMIIFINQIRMKIGVMFGSPETTTGGNALKFYASVRLDVRKTETLGKDDDGAWGNKIKVKVVKNKVAPPFKKAEMEIQFGKGVCPYGSLLDSAVKQEIIKKSGSWYSYGDDKIGQGRPNAVKFLEENIELTRNIEKELREKLFPGRPYVSSFVEKTQEQKEAQEKVAAAARSDSSTSSDTEDKEREEPSEKKKTTPQPEVIGKPADDSLF</sequence>
<dbReference type="InterPro" id="IPR049428">
    <property type="entry name" value="RecA-like_N"/>
</dbReference>
<dbReference type="RefSeq" id="WP_194076601.1">
    <property type="nucleotide sequence ID" value="NZ_CP061839.1"/>
</dbReference>
<dbReference type="NCBIfam" id="TIGR02012">
    <property type="entry name" value="tigrfam_recA"/>
    <property type="match status" value="1"/>
</dbReference>
<dbReference type="InterPro" id="IPR013765">
    <property type="entry name" value="DNA_recomb/repair_RecA"/>
</dbReference>
<gene>
    <name evidence="10 16" type="primary">recA</name>
    <name evidence="16" type="ORF">IFE08_01645</name>
</gene>
<evidence type="ECO:0000256" key="13">
    <source>
        <dbReference type="SAM" id="MobiDB-lite"/>
    </source>
</evidence>
<evidence type="ECO:0000256" key="3">
    <source>
        <dbReference type="ARBA" id="ARBA00022741"/>
    </source>
</evidence>
<keyword evidence="7 10" id="KW-0233">DNA recombination</keyword>
<evidence type="ECO:0000256" key="9">
    <source>
        <dbReference type="ARBA" id="ARBA00023236"/>
    </source>
</evidence>
<dbReference type="PROSITE" id="PS50162">
    <property type="entry name" value="RECA_2"/>
    <property type="match status" value="1"/>
</dbReference>
<dbReference type="SUPFAM" id="SSF52540">
    <property type="entry name" value="P-loop containing nucleoside triphosphate hydrolases"/>
    <property type="match status" value="1"/>
</dbReference>
<dbReference type="InterPro" id="IPR020584">
    <property type="entry name" value="DNA_recomb/repair_RecA_CS"/>
</dbReference>
<dbReference type="Proteomes" id="UP000593915">
    <property type="component" value="Chromosome"/>
</dbReference>
<dbReference type="GO" id="GO:0005524">
    <property type="term" value="F:ATP binding"/>
    <property type="evidence" value="ECO:0007669"/>
    <property type="project" value="UniProtKB-UniRule"/>
</dbReference>
<dbReference type="EMBL" id="CP061839">
    <property type="protein sequence ID" value="QOW61142.1"/>
    <property type="molecule type" value="Genomic_DNA"/>
</dbReference>
<dbReference type="GO" id="GO:0003697">
    <property type="term" value="F:single-stranded DNA binding"/>
    <property type="evidence" value="ECO:0007669"/>
    <property type="project" value="UniProtKB-UniRule"/>
</dbReference>
<dbReference type="AlphaFoldDB" id="A0A7S6WQX2"/>
<feature type="domain" description="RecA family profile 2" evidence="15">
    <location>
        <begin position="212"/>
        <end position="286"/>
    </location>
</feature>